<protein>
    <submittedName>
        <fullName evidence="3">Uncharacterized protein</fullName>
    </submittedName>
</protein>
<feature type="compositionally biased region" description="Basic and acidic residues" evidence="2">
    <location>
        <begin position="388"/>
        <end position="407"/>
    </location>
</feature>
<dbReference type="AlphaFoldDB" id="A0A7S1KTI9"/>
<evidence type="ECO:0000256" key="2">
    <source>
        <dbReference type="SAM" id="MobiDB-lite"/>
    </source>
</evidence>
<sequence>MSGGSFNVVRHPIASSIHYFFQQSFHNLYLTLNQSTIFSRSSSRRSMLCDTTDSIFWKVTSDGEHWDGGSSVGCVIGTQGFRKNNIEAYQRDILKQQQEREKQAEQSQKEEHIDAEKNGEIPSIYNQFVGKSLRNQRLVQRNSPTVKYDAEFPSLLFTGSLLPPREGSLLHEHNVPSYVRAWYGMPNGGFKPVSWDFLDREGGVELHVRGDGRVYDFAYVTFSSADAQWDYICAPFQTTDRSDSLFPLIESMHLGEFWQEEVGKMDSRKDVKVSKVNKRANKWVSQVAKRSKNPHVVHPEEIGLDYDIIRIPWSRFFVRADEKKTNHLVPLPEGARFSYESMNNAGIGIYSEELGDFACEVLFMGVYRDESAMSIEDPNLTVQEERLRRMSEEREKMEASDVWRGSDAEGESSTPNQQEQPQKQKSAHKKDAL</sequence>
<reference evidence="3" key="1">
    <citation type="submission" date="2021-01" db="EMBL/GenBank/DDBJ databases">
        <authorList>
            <person name="Corre E."/>
            <person name="Pelletier E."/>
            <person name="Niang G."/>
            <person name="Scheremetjew M."/>
            <person name="Finn R."/>
            <person name="Kale V."/>
            <person name="Holt S."/>
            <person name="Cochrane G."/>
            <person name="Meng A."/>
            <person name="Brown T."/>
            <person name="Cohen L."/>
        </authorList>
    </citation>
    <scope>NUCLEOTIDE SEQUENCE</scope>
    <source>
        <strain evidence="3">WS</strain>
    </source>
</reference>
<proteinExistence type="predicted"/>
<name>A0A7S1KTI9_9EUKA</name>
<keyword evidence="1" id="KW-0175">Coiled coil</keyword>
<evidence type="ECO:0000256" key="1">
    <source>
        <dbReference type="SAM" id="Coils"/>
    </source>
</evidence>
<feature type="coiled-coil region" evidence="1">
    <location>
        <begin position="86"/>
        <end position="115"/>
    </location>
</feature>
<evidence type="ECO:0000313" key="3">
    <source>
        <dbReference type="EMBL" id="CAD9084551.1"/>
    </source>
</evidence>
<feature type="region of interest" description="Disordered" evidence="2">
    <location>
        <begin position="388"/>
        <end position="433"/>
    </location>
</feature>
<organism evidence="3">
    <name type="scientific">Percolomonas cosmopolitus</name>
    <dbReference type="NCBI Taxonomy" id="63605"/>
    <lineage>
        <taxon>Eukaryota</taxon>
        <taxon>Discoba</taxon>
        <taxon>Heterolobosea</taxon>
        <taxon>Tetramitia</taxon>
        <taxon>Eutetramitia</taxon>
        <taxon>Percolomonadidae</taxon>
        <taxon>Percolomonas</taxon>
    </lineage>
</organism>
<feature type="compositionally biased region" description="Polar residues" evidence="2">
    <location>
        <begin position="411"/>
        <end position="424"/>
    </location>
</feature>
<gene>
    <name evidence="3" type="ORF">PCOS0759_LOCUS7805</name>
</gene>
<dbReference type="EMBL" id="HBGD01009483">
    <property type="protein sequence ID" value="CAD9084551.1"/>
    <property type="molecule type" value="Transcribed_RNA"/>
</dbReference>
<accession>A0A7S1KTI9</accession>